<gene>
    <name evidence="1" type="ORF">SAMN05421676_11236</name>
</gene>
<dbReference type="Proteomes" id="UP000199095">
    <property type="component" value="Unassembled WGS sequence"/>
</dbReference>
<accession>A0A1I0IE60</accession>
<evidence type="ECO:0000313" key="2">
    <source>
        <dbReference type="Proteomes" id="UP000199095"/>
    </source>
</evidence>
<sequence length="96" mass="10868">MTEKLPVYEASGHHTKVLNDIHKERVRQNRQWGIQRHPHGYWYAILGEEFGEVGQAIQKGSVAHKTTDADDLYEELIHVAAVAAAFAEQVKEESDS</sequence>
<dbReference type="STRING" id="237682.SAMN05421676_11236"/>
<dbReference type="EMBL" id="FOHJ01000012">
    <property type="protein sequence ID" value="SET95185.1"/>
    <property type="molecule type" value="Genomic_DNA"/>
</dbReference>
<evidence type="ECO:0000313" key="1">
    <source>
        <dbReference type="EMBL" id="SET95185.1"/>
    </source>
</evidence>
<organism evidence="1 2">
    <name type="scientific">Salinibacillus kushneri</name>
    <dbReference type="NCBI Taxonomy" id="237682"/>
    <lineage>
        <taxon>Bacteria</taxon>
        <taxon>Bacillati</taxon>
        <taxon>Bacillota</taxon>
        <taxon>Bacilli</taxon>
        <taxon>Bacillales</taxon>
        <taxon>Bacillaceae</taxon>
        <taxon>Salinibacillus</taxon>
    </lineage>
</organism>
<reference evidence="2" key="1">
    <citation type="submission" date="2016-10" db="EMBL/GenBank/DDBJ databases">
        <authorList>
            <person name="Varghese N."/>
            <person name="Submissions S."/>
        </authorList>
    </citation>
    <scope>NUCLEOTIDE SEQUENCE [LARGE SCALE GENOMIC DNA]</scope>
    <source>
        <strain evidence="2">CGMCC 1.3566</strain>
    </source>
</reference>
<dbReference type="RefSeq" id="WP_093136999.1">
    <property type="nucleotide sequence ID" value="NZ_FOHJ01000012.1"/>
</dbReference>
<dbReference type="AlphaFoldDB" id="A0A1I0IE60"/>
<proteinExistence type="predicted"/>
<evidence type="ECO:0008006" key="3">
    <source>
        <dbReference type="Google" id="ProtNLM"/>
    </source>
</evidence>
<keyword evidence="2" id="KW-1185">Reference proteome</keyword>
<name>A0A1I0IE60_9BACI</name>
<protein>
    <recommendedName>
        <fullName evidence="3">MazG nucleotide pyrophosphohydrolase domain-containing protein</fullName>
    </recommendedName>
</protein>
<dbReference type="OrthoDB" id="1495692at2"/>